<keyword evidence="9" id="KW-1185">Reference proteome</keyword>
<feature type="transmembrane region" description="Helical" evidence="6">
    <location>
        <begin position="216"/>
        <end position="233"/>
    </location>
</feature>
<evidence type="ECO:0000256" key="4">
    <source>
        <dbReference type="ARBA" id="ARBA00022989"/>
    </source>
</evidence>
<sequence length="713" mass="81888">MRNGRLLIVVGLVAGIFLIRCQLLEQSLRPMMPHFSNAIFSPDTFSINGDLLSGQLRNDEQTVRFVYKLKSKQEQAAWEQQTDIVEAPVKIKKVTAITGPRNIGEFNFKKYAYHKNIHYTVELNQIGKVSTYHAKTVLDKINVLRIHIIQHLTHLPKWLRIHAQSLIVGYTANPDKNFLKILSVLGVIHLFSLSGLHVLILLTIIKKITSYLRIPVEWINDIMLILLPCYGILVGSKSGIWRAIVLAMVGIILGRFKVSWSKLDVFSLTMMICLMIYPFAIIEMGGQLSFLLSFAILYLYKESNFLLTVFKMNLVSLPLISFYTFQFNWLTLLANVMFIPLFTYIILPVTLVSSLTVDWKFWQIPNYFFEKFYSFLEMLTMNPTNTFITGKFPIAIVIILVVIVLFYIESKTFWNKYLWQYTVIFVGCVILNKFPLFGSVSLIDVGQGDSILVTTPLQRKTFLIDVAGKSSFPSKPWAKRTSSNQVENSTIPFLKSQGISYIDKIFISHKDVDHIGNLDIMLNKFPVKEVNFGIGLEDNPRIKRAIKQHPEIKFKNLRQGDIVDTGVIKWQVLWPKKKGIGENGDSLTLFAKIKNKKWLFPGDLDSAGEKSILNDKNFQIDYLKLGHHGSKTATSNDLLEKTKPKLGFISAGVNNRYGHPNQETLQRLQKHRVQYFNTADYGMINWYYFSYNDEEKITTFLKGDLLENNRTKK</sequence>
<evidence type="ECO:0000256" key="6">
    <source>
        <dbReference type="SAM" id="Phobius"/>
    </source>
</evidence>
<feature type="transmembrane region" description="Helical" evidence="6">
    <location>
        <begin position="305"/>
        <end position="325"/>
    </location>
</feature>
<dbReference type="InterPro" id="IPR004797">
    <property type="entry name" value="Competence_ComEC/Rec2"/>
</dbReference>
<dbReference type="InterPro" id="IPR001279">
    <property type="entry name" value="Metallo-B-lactamas"/>
</dbReference>
<comment type="subcellular location">
    <subcellularLocation>
        <location evidence="1">Cell membrane</location>
        <topology evidence="1">Multi-pass membrane protein</topology>
    </subcellularLocation>
</comment>
<evidence type="ECO:0000256" key="5">
    <source>
        <dbReference type="ARBA" id="ARBA00023136"/>
    </source>
</evidence>
<evidence type="ECO:0000256" key="1">
    <source>
        <dbReference type="ARBA" id="ARBA00004651"/>
    </source>
</evidence>
<evidence type="ECO:0000256" key="3">
    <source>
        <dbReference type="ARBA" id="ARBA00022692"/>
    </source>
</evidence>
<accession>A0ABW1RJ17</accession>
<feature type="domain" description="Metallo-beta-lactamase" evidence="7">
    <location>
        <begin position="447"/>
        <end position="653"/>
    </location>
</feature>
<feature type="transmembrane region" description="Helical" evidence="6">
    <location>
        <begin position="268"/>
        <end position="299"/>
    </location>
</feature>
<dbReference type="EMBL" id="JBHSSF010000011">
    <property type="protein sequence ID" value="MFC6176062.1"/>
    <property type="molecule type" value="Genomic_DNA"/>
</dbReference>
<dbReference type="Pfam" id="PF00753">
    <property type="entry name" value="Lactamase_B"/>
    <property type="match status" value="1"/>
</dbReference>
<evidence type="ECO:0000259" key="7">
    <source>
        <dbReference type="SMART" id="SM00849"/>
    </source>
</evidence>
<proteinExistence type="predicted"/>
<feature type="transmembrane region" description="Helical" evidence="6">
    <location>
        <begin position="388"/>
        <end position="408"/>
    </location>
</feature>
<dbReference type="InterPro" id="IPR035681">
    <property type="entry name" value="ComA-like_MBL"/>
</dbReference>
<organism evidence="8 9">
    <name type="scientific">Companilactobacillus huachuanensis</name>
    <dbReference type="NCBI Taxonomy" id="2559914"/>
    <lineage>
        <taxon>Bacteria</taxon>
        <taxon>Bacillati</taxon>
        <taxon>Bacillota</taxon>
        <taxon>Bacilli</taxon>
        <taxon>Lactobacillales</taxon>
        <taxon>Lactobacillaceae</taxon>
        <taxon>Companilactobacillus</taxon>
    </lineage>
</organism>
<feature type="transmembrane region" description="Helical" evidence="6">
    <location>
        <begin position="417"/>
        <end position="437"/>
    </location>
</feature>
<reference evidence="9" key="1">
    <citation type="journal article" date="2019" name="Int. J. Syst. Evol. Microbiol.">
        <title>The Global Catalogue of Microorganisms (GCM) 10K type strain sequencing project: providing services to taxonomists for standard genome sequencing and annotation.</title>
        <authorList>
            <consortium name="The Broad Institute Genomics Platform"/>
            <consortium name="The Broad Institute Genome Sequencing Center for Infectious Disease"/>
            <person name="Wu L."/>
            <person name="Ma J."/>
        </authorList>
    </citation>
    <scope>NUCLEOTIDE SEQUENCE [LARGE SCALE GENOMIC DNA]</scope>
    <source>
        <strain evidence="9">CCM 8927</strain>
    </source>
</reference>
<comment type="caution">
    <text evidence="8">The sequence shown here is derived from an EMBL/GenBank/DDBJ whole genome shotgun (WGS) entry which is preliminary data.</text>
</comment>
<dbReference type="SMART" id="SM00849">
    <property type="entry name" value="Lactamase_B"/>
    <property type="match status" value="1"/>
</dbReference>
<name>A0ABW1RJ17_9LACO</name>
<keyword evidence="5 6" id="KW-0472">Membrane</keyword>
<evidence type="ECO:0000313" key="8">
    <source>
        <dbReference type="EMBL" id="MFC6176062.1"/>
    </source>
</evidence>
<dbReference type="Pfam" id="PF03772">
    <property type="entry name" value="Competence"/>
    <property type="match status" value="1"/>
</dbReference>
<feature type="transmembrane region" description="Helical" evidence="6">
    <location>
        <begin position="332"/>
        <end position="352"/>
    </location>
</feature>
<dbReference type="RefSeq" id="WP_171000438.1">
    <property type="nucleotide sequence ID" value="NZ_BJDF01000002.1"/>
</dbReference>
<keyword evidence="2" id="KW-1003">Cell membrane</keyword>
<dbReference type="PANTHER" id="PTHR30619">
    <property type="entry name" value="DNA INTERNALIZATION/COMPETENCE PROTEIN COMEC/REC2"/>
    <property type="match status" value="1"/>
</dbReference>
<dbReference type="InterPro" id="IPR004477">
    <property type="entry name" value="ComEC_N"/>
</dbReference>
<feature type="transmembrane region" description="Helical" evidence="6">
    <location>
        <begin position="239"/>
        <end position="256"/>
    </location>
</feature>
<dbReference type="Gene3D" id="3.60.15.10">
    <property type="entry name" value="Ribonuclease Z/Hydroxyacylglutathione hydrolase-like"/>
    <property type="match status" value="1"/>
</dbReference>
<gene>
    <name evidence="8" type="ORF">ACFQAV_04390</name>
</gene>
<keyword evidence="4 6" id="KW-1133">Transmembrane helix</keyword>
<keyword evidence="3 6" id="KW-0812">Transmembrane</keyword>
<dbReference type="PANTHER" id="PTHR30619:SF7">
    <property type="entry name" value="BETA-LACTAMASE DOMAIN PROTEIN"/>
    <property type="match status" value="1"/>
</dbReference>
<feature type="transmembrane region" description="Helical" evidence="6">
    <location>
        <begin position="181"/>
        <end position="204"/>
    </location>
</feature>
<dbReference type="Proteomes" id="UP001596288">
    <property type="component" value="Unassembled WGS sequence"/>
</dbReference>
<dbReference type="InterPro" id="IPR036866">
    <property type="entry name" value="RibonucZ/Hydroxyglut_hydro"/>
</dbReference>
<protein>
    <submittedName>
        <fullName evidence="8">DNA internalization-related competence protein ComEC/Rec2</fullName>
    </submittedName>
</protein>
<dbReference type="InterPro" id="IPR052159">
    <property type="entry name" value="Competence_DNA_uptake"/>
</dbReference>
<evidence type="ECO:0000313" key="9">
    <source>
        <dbReference type="Proteomes" id="UP001596288"/>
    </source>
</evidence>
<dbReference type="NCBIfam" id="TIGR00360">
    <property type="entry name" value="ComEC_N-term"/>
    <property type="match status" value="1"/>
</dbReference>
<dbReference type="SUPFAM" id="SSF56281">
    <property type="entry name" value="Metallo-hydrolase/oxidoreductase"/>
    <property type="match status" value="1"/>
</dbReference>
<evidence type="ECO:0000256" key="2">
    <source>
        <dbReference type="ARBA" id="ARBA00022475"/>
    </source>
</evidence>
<dbReference type="CDD" id="cd07731">
    <property type="entry name" value="ComA-like_MBL-fold"/>
    <property type="match status" value="1"/>
</dbReference>
<dbReference type="NCBIfam" id="TIGR00361">
    <property type="entry name" value="ComEC_Rec2"/>
    <property type="match status" value="1"/>
</dbReference>